<evidence type="ECO:0000313" key="2">
    <source>
        <dbReference type="EMBL" id="GEJ58607.1"/>
    </source>
</evidence>
<accession>A0A7I9VRP7</accession>
<name>A0A7I9VRP7_9BACT</name>
<dbReference type="AlphaFoldDB" id="A0A7I9VRP7"/>
<dbReference type="Pfam" id="PF10263">
    <property type="entry name" value="SprT-like"/>
    <property type="match status" value="1"/>
</dbReference>
<gene>
    <name evidence="2" type="ORF">AMYX_33480</name>
</gene>
<feature type="domain" description="SprT-like" evidence="1">
    <location>
        <begin position="131"/>
        <end position="227"/>
    </location>
</feature>
<comment type="caution">
    <text evidence="2">The sequence shown here is derived from an EMBL/GenBank/DDBJ whole genome shotgun (WGS) entry which is preliminary data.</text>
</comment>
<dbReference type="Proteomes" id="UP000503640">
    <property type="component" value="Unassembled WGS sequence"/>
</dbReference>
<dbReference type="GO" id="GO:0006950">
    <property type="term" value="P:response to stress"/>
    <property type="evidence" value="ECO:0007669"/>
    <property type="project" value="UniProtKB-ARBA"/>
</dbReference>
<dbReference type="EMBL" id="BJTG01000008">
    <property type="protein sequence ID" value="GEJ58607.1"/>
    <property type="molecule type" value="Genomic_DNA"/>
</dbReference>
<proteinExistence type="predicted"/>
<sequence>MGTRQLDRQLDLFGARLWNRERRVAAASSLADQLSDRCGERVRLFVHDNRSTMVSFRRVGGMLHYRVHHMFLDAPGEVVEALAAFAGPGRGMAARRRGAGERIDAYVREHRARIGDPRPARLEPRGRVHDLQAIFDRVNAEQFGGRVEARIGWGPNRGGRRRRTIKTGVYVQDARLIRIHPALDRREVPEMYVATVVFHEMLHQVVPALERGGRRVVHGAEFRRRERAYPDYRRAKAWEEANLSFLLES</sequence>
<keyword evidence="3" id="KW-1185">Reference proteome</keyword>
<reference evidence="3" key="1">
    <citation type="journal article" date="2020" name="Appl. Environ. Microbiol.">
        <title>Diazotrophic Anaeromyxobacter Isolates from Soils.</title>
        <authorList>
            <person name="Masuda Y."/>
            <person name="Yamanaka H."/>
            <person name="Xu Z.X."/>
            <person name="Shiratori Y."/>
            <person name="Aono T."/>
            <person name="Amachi S."/>
            <person name="Senoo K."/>
            <person name="Itoh H."/>
        </authorList>
    </citation>
    <scope>NUCLEOTIDE SEQUENCE [LARGE SCALE GENOMIC DNA]</scope>
    <source>
        <strain evidence="3">R267</strain>
    </source>
</reference>
<organism evidence="2 3">
    <name type="scientific">Anaeromyxobacter diazotrophicus</name>
    <dbReference type="NCBI Taxonomy" id="2590199"/>
    <lineage>
        <taxon>Bacteria</taxon>
        <taxon>Pseudomonadati</taxon>
        <taxon>Myxococcota</taxon>
        <taxon>Myxococcia</taxon>
        <taxon>Myxococcales</taxon>
        <taxon>Cystobacterineae</taxon>
        <taxon>Anaeromyxobacteraceae</taxon>
        <taxon>Anaeromyxobacter</taxon>
    </lineage>
</organism>
<evidence type="ECO:0000259" key="1">
    <source>
        <dbReference type="Pfam" id="PF10263"/>
    </source>
</evidence>
<dbReference type="InterPro" id="IPR006640">
    <property type="entry name" value="SprT-like_domain"/>
</dbReference>
<protein>
    <recommendedName>
        <fullName evidence="1">SprT-like domain-containing protein</fullName>
    </recommendedName>
</protein>
<dbReference type="RefSeq" id="WP_176067317.1">
    <property type="nucleotide sequence ID" value="NZ_BJTG01000008.1"/>
</dbReference>
<evidence type="ECO:0000313" key="3">
    <source>
        <dbReference type="Proteomes" id="UP000503640"/>
    </source>
</evidence>